<comment type="pathway">
    <text evidence="2">Cell wall biogenesis; cell wall polysaccharide biosynthesis.</text>
</comment>
<organism evidence="13 14">
    <name type="scientific">Providencia sneebia DSM 19967</name>
    <dbReference type="NCBI Taxonomy" id="1141660"/>
    <lineage>
        <taxon>Bacteria</taxon>
        <taxon>Pseudomonadati</taxon>
        <taxon>Pseudomonadota</taxon>
        <taxon>Gammaproteobacteria</taxon>
        <taxon>Enterobacterales</taxon>
        <taxon>Morganellaceae</taxon>
        <taxon>Providencia</taxon>
    </lineage>
</organism>
<dbReference type="Gene3D" id="3.30.1380.10">
    <property type="match status" value="1"/>
</dbReference>
<dbReference type="GO" id="GO:0006508">
    <property type="term" value="P:proteolysis"/>
    <property type="evidence" value="ECO:0007669"/>
    <property type="project" value="UniProtKB-KW"/>
</dbReference>
<dbReference type="OrthoDB" id="9782994at2"/>
<dbReference type="GO" id="GO:0008237">
    <property type="term" value="F:metallopeptidase activity"/>
    <property type="evidence" value="ECO:0007669"/>
    <property type="project" value="UniProtKB-KW"/>
</dbReference>
<evidence type="ECO:0000256" key="10">
    <source>
        <dbReference type="ARBA" id="ARBA00093448"/>
    </source>
</evidence>
<comment type="cofactor">
    <cofactor evidence="1">
        <name>Zn(2+)</name>
        <dbReference type="ChEBI" id="CHEBI:29105"/>
    </cofactor>
</comment>
<proteinExistence type="inferred from homology"/>
<evidence type="ECO:0000256" key="11">
    <source>
        <dbReference type="ARBA" id="ARBA00093666"/>
    </source>
</evidence>
<dbReference type="GO" id="GO:0071555">
    <property type="term" value="P:cell wall organization"/>
    <property type="evidence" value="ECO:0007669"/>
    <property type="project" value="UniProtKB-KW"/>
</dbReference>
<keyword evidence="9" id="KW-0961">Cell wall biogenesis/degradation</keyword>
<feature type="signal peptide" evidence="12">
    <location>
        <begin position="1"/>
        <end position="30"/>
    </location>
</feature>
<dbReference type="EMBL" id="AKKN01000007">
    <property type="protein sequence ID" value="EKT58441.1"/>
    <property type="molecule type" value="Genomic_DNA"/>
</dbReference>
<protein>
    <recommendedName>
        <fullName evidence="11">Murein endopeptidase K</fullName>
    </recommendedName>
</protein>
<comment type="similarity">
    <text evidence="10">Belongs to the peptidase M15 family.</text>
</comment>
<evidence type="ECO:0000256" key="8">
    <source>
        <dbReference type="ARBA" id="ARBA00023049"/>
    </source>
</evidence>
<dbReference type="RefSeq" id="WP_008915239.1">
    <property type="nucleotide sequence ID" value="NZ_CM001773.1"/>
</dbReference>
<dbReference type="Proteomes" id="UP000010290">
    <property type="component" value="Chromosome"/>
</dbReference>
<sequence>MDTINQSRRKWLGVGAATLGLSLLPTHVFAAMTTPKPRILRFQNINTGESLKTEFFDGRQYNKSELARLNHLFRDYRRDKVKIIDPKLFDQIYLLQMMMGTNKPIQLISGYRSLETNDTLRRTSSGVAKKSYHTRGQAMDFHIEGLQLSHVRKAAMKMKAGGVGYYPKSNFIHIDTGPVRTW</sequence>
<evidence type="ECO:0000256" key="1">
    <source>
        <dbReference type="ARBA" id="ARBA00001947"/>
    </source>
</evidence>
<evidence type="ECO:0000256" key="9">
    <source>
        <dbReference type="ARBA" id="ARBA00023316"/>
    </source>
</evidence>
<evidence type="ECO:0000313" key="14">
    <source>
        <dbReference type="Proteomes" id="UP000010290"/>
    </source>
</evidence>
<dbReference type="PANTHER" id="PTHR37425:SF1">
    <property type="entry name" value="OUTER MEMBRANE PROTEIN"/>
    <property type="match status" value="1"/>
</dbReference>
<dbReference type="PATRIC" id="fig|1141660.3.peg.1398"/>
<evidence type="ECO:0000313" key="13">
    <source>
        <dbReference type="EMBL" id="EKT58441.1"/>
    </source>
</evidence>
<keyword evidence="6" id="KW-0378">Hydrolase</keyword>
<dbReference type="CDD" id="cd14844">
    <property type="entry name" value="Zn-DD-carboxypeptidase_like"/>
    <property type="match status" value="1"/>
</dbReference>
<reference evidence="13 14" key="1">
    <citation type="journal article" date="2012" name="BMC Genomics">
        <title>Comparative genomics of bacteria in the genus Providencia isolated from wild Drosophila melanogaster.</title>
        <authorList>
            <person name="Galac M.R."/>
            <person name="Lazzaro B.P."/>
        </authorList>
    </citation>
    <scope>NUCLEOTIDE SEQUENCE [LARGE SCALE GENOMIC DNA]</scope>
    <source>
        <strain evidence="13 14">DSM 19967</strain>
    </source>
</reference>
<evidence type="ECO:0000256" key="7">
    <source>
        <dbReference type="ARBA" id="ARBA00022833"/>
    </source>
</evidence>
<keyword evidence="5 12" id="KW-0732">Signal</keyword>
<keyword evidence="3" id="KW-0645">Protease</keyword>
<dbReference type="InterPro" id="IPR009045">
    <property type="entry name" value="Zn_M74/Hedgehog-like"/>
</dbReference>
<evidence type="ECO:0000256" key="4">
    <source>
        <dbReference type="ARBA" id="ARBA00022723"/>
    </source>
</evidence>
<keyword evidence="8" id="KW-0482">Metalloprotease</keyword>
<feature type="chain" id="PRO_5003921107" description="Murein endopeptidase K" evidence="12">
    <location>
        <begin position="31"/>
        <end position="182"/>
    </location>
</feature>
<evidence type="ECO:0000256" key="2">
    <source>
        <dbReference type="ARBA" id="ARBA00004776"/>
    </source>
</evidence>
<accession>K8WEV5</accession>
<evidence type="ECO:0000256" key="3">
    <source>
        <dbReference type="ARBA" id="ARBA00022670"/>
    </source>
</evidence>
<evidence type="ECO:0000256" key="12">
    <source>
        <dbReference type="SAM" id="SignalP"/>
    </source>
</evidence>
<evidence type="ECO:0000256" key="5">
    <source>
        <dbReference type="ARBA" id="ARBA00022729"/>
    </source>
</evidence>
<comment type="caution">
    <text evidence="13">The sequence shown here is derived from an EMBL/GenBank/DDBJ whole genome shotgun (WGS) entry which is preliminary data.</text>
</comment>
<dbReference type="InterPro" id="IPR010275">
    <property type="entry name" value="MepK"/>
</dbReference>
<dbReference type="HOGENOM" id="CLU_080400_1_2_6"/>
<gene>
    <name evidence="13" type="ORF">OO7_06964</name>
</gene>
<evidence type="ECO:0000256" key="6">
    <source>
        <dbReference type="ARBA" id="ARBA00022801"/>
    </source>
</evidence>
<keyword evidence="14" id="KW-1185">Reference proteome</keyword>
<dbReference type="GO" id="GO:0046872">
    <property type="term" value="F:metal ion binding"/>
    <property type="evidence" value="ECO:0007669"/>
    <property type="project" value="UniProtKB-KW"/>
</dbReference>
<keyword evidence="7" id="KW-0862">Zinc</keyword>
<dbReference type="Pfam" id="PF05951">
    <property type="entry name" value="Peptidase_M15_2"/>
    <property type="match status" value="1"/>
</dbReference>
<name>K8WEV5_9GAMM</name>
<dbReference type="PANTHER" id="PTHR37425">
    <property type="match status" value="1"/>
</dbReference>
<dbReference type="AlphaFoldDB" id="K8WEV5"/>
<keyword evidence="4" id="KW-0479">Metal-binding</keyword>
<dbReference type="SUPFAM" id="SSF55166">
    <property type="entry name" value="Hedgehog/DD-peptidase"/>
    <property type="match status" value="1"/>
</dbReference>